<proteinExistence type="predicted"/>
<reference evidence="1 2" key="1">
    <citation type="submission" date="2022-02" db="EMBL/GenBank/DDBJ databases">
        <title>Genomic structural plasticity of rodent-associated Bartonella in nature.</title>
        <authorList>
            <person name="Sousa K.C.M."/>
            <person name="Gutierrez R."/>
            <person name="Yahalomi D."/>
            <person name="Shalit T."/>
            <person name="Markus B."/>
            <person name="Nachum-Biala Y."/>
            <person name="Hawlena H."/>
            <person name="Marcos-Hadad E."/>
            <person name="Hazkani-Covo E."/>
            <person name="Neves H.R."/>
            <person name="Covo S."/>
            <person name="Harrus S."/>
        </authorList>
    </citation>
    <scope>NUCLEOTIDE SEQUENCE [LARGE SCALE GENOMIC DNA]</scope>
    <source>
        <strain evidence="1 2">B35_1_2</strain>
    </source>
</reference>
<sequence length="46" mass="4665">MGAGVACALVGVWARAGGVLRAGAGVWFVAVDRRLWGLVLLVGEAL</sequence>
<organism evidence="1 2">
    <name type="scientific">Bartonella krasnovii</name>
    <dbReference type="NCBI Taxonomy" id="2267275"/>
    <lineage>
        <taxon>Bacteria</taxon>
        <taxon>Pseudomonadati</taxon>
        <taxon>Pseudomonadota</taxon>
        <taxon>Alphaproteobacteria</taxon>
        <taxon>Hyphomicrobiales</taxon>
        <taxon>Bartonellaceae</taxon>
        <taxon>Bartonella</taxon>
    </lineage>
</organism>
<dbReference type="RefSeq" id="WP_241448547.1">
    <property type="nucleotide sequence ID" value="NZ_CP093033.1"/>
</dbReference>
<dbReference type="Proteomes" id="UP000829580">
    <property type="component" value="Chromosome"/>
</dbReference>
<evidence type="ECO:0000313" key="1">
    <source>
        <dbReference type="EMBL" id="UNF28844.1"/>
    </source>
</evidence>
<dbReference type="EMBL" id="CP093033">
    <property type="protein sequence ID" value="UNF28844.1"/>
    <property type="molecule type" value="Genomic_DNA"/>
</dbReference>
<keyword evidence="2" id="KW-1185">Reference proteome</keyword>
<protein>
    <submittedName>
        <fullName evidence="1">Uncharacterized protein</fullName>
    </submittedName>
</protein>
<evidence type="ECO:0000313" key="2">
    <source>
        <dbReference type="Proteomes" id="UP000829580"/>
    </source>
</evidence>
<name>A0ABY3VTY6_9HYPH</name>
<accession>A0ABY3VTY6</accession>
<gene>
    <name evidence="1" type="ORF">MNL13_06465</name>
</gene>